<reference evidence="3" key="1">
    <citation type="journal article" date="2023" name="PLoS Negl. Trop. Dis.">
        <title>A genome sequence for Biomphalaria pfeifferi, the major vector snail for the human-infecting parasite Schistosoma mansoni.</title>
        <authorList>
            <person name="Bu L."/>
            <person name="Lu L."/>
            <person name="Laidemitt M.R."/>
            <person name="Zhang S.M."/>
            <person name="Mutuku M."/>
            <person name="Mkoji G."/>
            <person name="Steinauer M."/>
            <person name="Loker E.S."/>
        </authorList>
    </citation>
    <scope>NUCLEOTIDE SEQUENCE</scope>
    <source>
        <strain evidence="3">KasaAsao</strain>
    </source>
</reference>
<dbReference type="SMART" id="SM00360">
    <property type="entry name" value="RRM"/>
    <property type="match status" value="1"/>
</dbReference>
<protein>
    <submittedName>
        <fullName evidence="3">Nucleolysin TIAR-like isoform X10</fullName>
    </submittedName>
</protein>
<comment type="caution">
    <text evidence="3">The sequence shown here is derived from an EMBL/GenBank/DDBJ whole genome shotgun (WGS) entry which is preliminary data.</text>
</comment>
<dbReference type="Gene3D" id="3.30.70.330">
    <property type="match status" value="1"/>
</dbReference>
<dbReference type="InterPro" id="IPR035979">
    <property type="entry name" value="RBD_domain_sf"/>
</dbReference>
<dbReference type="PROSITE" id="PS50102">
    <property type="entry name" value="RRM"/>
    <property type="match status" value="1"/>
</dbReference>
<dbReference type="InterPro" id="IPR000504">
    <property type="entry name" value="RRM_dom"/>
</dbReference>
<feature type="domain" description="RRM" evidence="2">
    <location>
        <begin position="58"/>
        <end position="136"/>
    </location>
</feature>
<dbReference type="Pfam" id="PF00076">
    <property type="entry name" value="RRM_1"/>
    <property type="match status" value="1"/>
</dbReference>
<gene>
    <name evidence="3" type="ORF">Bpfe_022775</name>
</gene>
<dbReference type="EMBL" id="JASAOG010000146">
    <property type="protein sequence ID" value="KAK0047735.1"/>
    <property type="molecule type" value="Genomic_DNA"/>
</dbReference>
<evidence type="ECO:0000259" key="2">
    <source>
        <dbReference type="PROSITE" id="PS50102"/>
    </source>
</evidence>
<dbReference type="Proteomes" id="UP001233172">
    <property type="component" value="Unassembled WGS sequence"/>
</dbReference>
<dbReference type="InterPro" id="IPR012677">
    <property type="entry name" value="Nucleotide-bd_a/b_plait_sf"/>
</dbReference>
<reference evidence="3" key="2">
    <citation type="submission" date="2023-04" db="EMBL/GenBank/DDBJ databases">
        <authorList>
            <person name="Bu L."/>
            <person name="Lu L."/>
            <person name="Laidemitt M.R."/>
            <person name="Zhang S.M."/>
            <person name="Mutuku M."/>
            <person name="Mkoji G."/>
            <person name="Steinauer M."/>
            <person name="Loker E.S."/>
        </authorList>
    </citation>
    <scope>NUCLEOTIDE SEQUENCE</scope>
    <source>
        <strain evidence="3">KasaAsao</strain>
        <tissue evidence="3">Whole Snail</tissue>
    </source>
</reference>
<evidence type="ECO:0000256" key="1">
    <source>
        <dbReference type="PROSITE-ProRule" id="PRU00176"/>
    </source>
</evidence>
<dbReference type="AlphaFoldDB" id="A0AAD8F1E8"/>
<organism evidence="3 4">
    <name type="scientific">Biomphalaria pfeifferi</name>
    <name type="common">Bloodfluke planorb</name>
    <name type="synonym">Freshwater snail</name>
    <dbReference type="NCBI Taxonomy" id="112525"/>
    <lineage>
        <taxon>Eukaryota</taxon>
        <taxon>Metazoa</taxon>
        <taxon>Spiralia</taxon>
        <taxon>Lophotrochozoa</taxon>
        <taxon>Mollusca</taxon>
        <taxon>Gastropoda</taxon>
        <taxon>Heterobranchia</taxon>
        <taxon>Euthyneura</taxon>
        <taxon>Panpulmonata</taxon>
        <taxon>Hygrophila</taxon>
        <taxon>Lymnaeoidea</taxon>
        <taxon>Planorbidae</taxon>
        <taxon>Biomphalaria</taxon>
    </lineage>
</organism>
<name>A0AAD8F1E8_BIOPF</name>
<dbReference type="SUPFAM" id="SSF54928">
    <property type="entry name" value="RNA-binding domain, RBD"/>
    <property type="match status" value="1"/>
</dbReference>
<evidence type="ECO:0000313" key="4">
    <source>
        <dbReference type="Proteomes" id="UP001233172"/>
    </source>
</evidence>
<dbReference type="GO" id="GO:0003723">
    <property type="term" value="F:RNA binding"/>
    <property type="evidence" value="ECO:0007669"/>
    <property type="project" value="UniProtKB-UniRule"/>
</dbReference>
<proteinExistence type="predicted"/>
<keyword evidence="1" id="KW-0694">RNA-binding</keyword>
<evidence type="ECO:0000313" key="3">
    <source>
        <dbReference type="EMBL" id="KAK0047735.1"/>
    </source>
</evidence>
<sequence>MFMVFPKRQATFEISIALAVPSLAVIPIIHLAQAQFPFRVYRVAIIMNQNMFDESNPRTLYVGNLSESVSEEFLLALFGQIGSCKCCKIIHEPGNDPYAFVEFIDGSSAAAALAALNKRMVMGKGKKKLAVRNKEVFFPSSCITPSREQKSEALKSRSCSMLIISASTISVKREDTM</sequence>
<keyword evidence="4" id="KW-1185">Reference proteome</keyword>
<accession>A0AAD8F1E8</accession>